<evidence type="ECO:0000313" key="3">
    <source>
        <dbReference type="Proteomes" id="UP000593737"/>
    </source>
</evidence>
<name>A0A7S8FBI8_9BACT</name>
<dbReference type="GO" id="GO:0006355">
    <property type="term" value="P:regulation of DNA-templated transcription"/>
    <property type="evidence" value="ECO:0007669"/>
    <property type="project" value="InterPro"/>
</dbReference>
<dbReference type="InterPro" id="IPR013321">
    <property type="entry name" value="Arc_rbn_hlx_hlx"/>
</dbReference>
<organism evidence="2 3">
    <name type="scientific">Candidatus Nitrospira kreftii</name>
    <dbReference type="NCBI Taxonomy" id="2652173"/>
    <lineage>
        <taxon>Bacteria</taxon>
        <taxon>Pseudomonadati</taxon>
        <taxon>Nitrospirota</taxon>
        <taxon>Nitrospiria</taxon>
        <taxon>Nitrospirales</taxon>
        <taxon>Nitrospiraceae</taxon>
        <taxon>Nitrospira</taxon>
    </lineage>
</organism>
<dbReference type="KEGG" id="nkf:Nkreftii_000587"/>
<reference evidence="2 3" key="1">
    <citation type="journal article" date="2020" name="ISME J.">
        <title>Enrichment and physiological characterization of a novel comammox Nitrospira indicates ammonium inhibition of complete nitrification.</title>
        <authorList>
            <person name="Sakoula D."/>
            <person name="Koch H."/>
            <person name="Frank J."/>
            <person name="Jetten M.S.M."/>
            <person name="van Kessel M.A.H.J."/>
            <person name="Lucker S."/>
        </authorList>
    </citation>
    <scope>NUCLEOTIDE SEQUENCE [LARGE SCALE GENOMIC DNA]</scope>
    <source>
        <strain evidence="2">Comreactor17</strain>
    </source>
</reference>
<accession>A0A7S8FBI8</accession>
<protein>
    <recommendedName>
        <fullName evidence="1">Ribbon-helix-helix protein CopG domain-containing protein</fullName>
    </recommendedName>
</protein>
<evidence type="ECO:0000313" key="2">
    <source>
        <dbReference type="EMBL" id="QPD02813.1"/>
    </source>
</evidence>
<dbReference type="InterPro" id="IPR002145">
    <property type="entry name" value="CopG"/>
</dbReference>
<dbReference type="Proteomes" id="UP000593737">
    <property type="component" value="Chromosome"/>
</dbReference>
<dbReference type="Pfam" id="PF01402">
    <property type="entry name" value="RHH_1"/>
    <property type="match status" value="1"/>
</dbReference>
<evidence type="ECO:0000259" key="1">
    <source>
        <dbReference type="Pfam" id="PF01402"/>
    </source>
</evidence>
<proteinExistence type="predicted"/>
<feature type="domain" description="Ribbon-helix-helix protein CopG" evidence="1">
    <location>
        <begin position="6"/>
        <end position="35"/>
    </location>
</feature>
<dbReference type="Gene3D" id="1.10.1220.10">
    <property type="entry name" value="Met repressor-like"/>
    <property type="match status" value="1"/>
</dbReference>
<sequence length="67" mass="7691">MPSIILRIPESLLAELDHIADETYTNRSSLIRQSIVRNLAIIRQVELPAILAYHRNLIPKLLTEESK</sequence>
<gene>
    <name evidence="2" type="ORF">Nkreftii_000587</name>
</gene>
<dbReference type="AlphaFoldDB" id="A0A7S8FBI8"/>
<dbReference type="EMBL" id="CP047423">
    <property type="protein sequence ID" value="QPD02813.1"/>
    <property type="molecule type" value="Genomic_DNA"/>
</dbReference>